<proteinExistence type="predicted"/>
<feature type="signal peptide" evidence="6">
    <location>
        <begin position="1"/>
        <end position="26"/>
    </location>
</feature>
<dbReference type="InterPro" id="IPR050845">
    <property type="entry name" value="Cu-binding_ET"/>
</dbReference>
<dbReference type="InterPro" id="IPR014068">
    <property type="entry name" value="Azurin"/>
</dbReference>
<evidence type="ECO:0000259" key="8">
    <source>
        <dbReference type="Pfam" id="PF00127"/>
    </source>
</evidence>
<organism evidence="9 10">
    <name type="scientific">Conchiformibius steedae</name>
    <dbReference type="NCBI Taxonomy" id="153493"/>
    <lineage>
        <taxon>Bacteria</taxon>
        <taxon>Pseudomonadati</taxon>
        <taxon>Pseudomonadota</taxon>
        <taxon>Betaproteobacteria</taxon>
        <taxon>Neisseriales</taxon>
        <taxon>Neisseriaceae</taxon>
        <taxon>Conchiformibius</taxon>
    </lineage>
</organism>
<dbReference type="EMBL" id="RQYC01000029">
    <property type="protein sequence ID" value="RRD88896.1"/>
    <property type="molecule type" value="Genomic_DNA"/>
</dbReference>
<dbReference type="SUPFAM" id="SSF49503">
    <property type="entry name" value="Cupredoxins"/>
    <property type="match status" value="1"/>
</dbReference>
<keyword evidence="2 6" id="KW-0813">Transport</keyword>
<feature type="domain" description="Blue (type 1) copper" evidence="8">
    <location>
        <begin position="56"/>
        <end position="174"/>
    </location>
</feature>
<feature type="chain" id="PRO_5017850726" description="Azurin" evidence="6">
    <location>
        <begin position="27"/>
        <end position="179"/>
    </location>
</feature>
<gene>
    <name evidence="9" type="primary">azu</name>
    <name evidence="9" type="ORF">EII21_10575</name>
</gene>
<evidence type="ECO:0000256" key="5">
    <source>
        <dbReference type="ARBA" id="ARBA00023008"/>
    </source>
</evidence>
<protein>
    <recommendedName>
        <fullName evidence="6">Azurin</fullName>
    </recommendedName>
</protein>
<name>A0A3P2A1Z8_9NEIS</name>
<dbReference type="PROSITE" id="PS51257">
    <property type="entry name" value="PROKAR_LIPOPROTEIN"/>
    <property type="match status" value="1"/>
</dbReference>
<dbReference type="InterPro" id="IPR008972">
    <property type="entry name" value="Cupredoxin"/>
</dbReference>
<evidence type="ECO:0000256" key="2">
    <source>
        <dbReference type="ARBA" id="ARBA00022448"/>
    </source>
</evidence>
<feature type="compositionally biased region" description="Polar residues" evidence="7">
    <location>
        <begin position="19"/>
        <end position="30"/>
    </location>
</feature>
<dbReference type="GO" id="GO:0042597">
    <property type="term" value="C:periplasmic space"/>
    <property type="evidence" value="ECO:0007669"/>
    <property type="project" value="UniProtKB-SubCell"/>
</dbReference>
<dbReference type="Gene3D" id="2.60.40.420">
    <property type="entry name" value="Cupredoxins - blue copper proteins"/>
    <property type="match status" value="1"/>
</dbReference>
<comment type="function">
    <text evidence="6">Transfers electrons from cytochrome c551 to cytochrome oxidase.</text>
</comment>
<feature type="region of interest" description="Disordered" evidence="7">
    <location>
        <begin position="19"/>
        <end position="43"/>
    </location>
</feature>
<evidence type="ECO:0000256" key="6">
    <source>
        <dbReference type="RuleBase" id="RU363017"/>
    </source>
</evidence>
<evidence type="ECO:0000256" key="3">
    <source>
        <dbReference type="ARBA" id="ARBA00022723"/>
    </source>
</evidence>
<dbReference type="Proteomes" id="UP000269923">
    <property type="component" value="Unassembled WGS sequence"/>
</dbReference>
<dbReference type="PANTHER" id="PTHR38439:SF2">
    <property type="entry name" value="OUTER MEMBRANE PROTEIN H.8"/>
    <property type="match status" value="1"/>
</dbReference>
<dbReference type="Pfam" id="PF00127">
    <property type="entry name" value="Copper-bind"/>
    <property type="match status" value="1"/>
</dbReference>
<evidence type="ECO:0000313" key="10">
    <source>
        <dbReference type="Proteomes" id="UP000269923"/>
    </source>
</evidence>
<dbReference type="RefSeq" id="WP_124796281.1">
    <property type="nucleotide sequence ID" value="NZ_RQYC01000029.1"/>
</dbReference>
<keyword evidence="4 6" id="KW-0249">Electron transport</keyword>
<keyword evidence="5 6" id="KW-0186">Copper</keyword>
<keyword evidence="10" id="KW-1185">Reference proteome</keyword>
<dbReference type="OrthoDB" id="9814063at2"/>
<evidence type="ECO:0000256" key="7">
    <source>
        <dbReference type="SAM" id="MobiDB-lite"/>
    </source>
</evidence>
<evidence type="ECO:0000256" key="4">
    <source>
        <dbReference type="ARBA" id="ARBA00022982"/>
    </source>
</evidence>
<dbReference type="InterPro" id="IPR000923">
    <property type="entry name" value="BlueCu_1"/>
</dbReference>
<dbReference type="AlphaFoldDB" id="A0A3P2A1Z8"/>
<sequence>MKKYLTLPLCLLLLGACSDSSTPTTAKRNSTAATPNAATPATTQALNPECSEIMTGNHSMVYDKPEINIDASKCAEFTVVVRNIGYLPRNARGHNVVIAKDTDESGILADGVDLGAKSDFLKPNDPRVIAHTKLAGGGEEQRVTFKTNHFKPGNNYVYFCSFLGHHKMRGKVNITYPNS</sequence>
<dbReference type="GO" id="GO:0009055">
    <property type="term" value="F:electron transfer activity"/>
    <property type="evidence" value="ECO:0007669"/>
    <property type="project" value="InterPro"/>
</dbReference>
<keyword evidence="6" id="KW-0574">Periplasm</keyword>
<comment type="subcellular location">
    <subcellularLocation>
        <location evidence="1">Cell outer membrane</location>
        <topology evidence="1">Lipid-anchor</topology>
    </subcellularLocation>
    <subcellularLocation>
        <location evidence="6">Periplasm</location>
    </subcellularLocation>
</comment>
<accession>A0A3P2A1Z8</accession>
<dbReference type="STRING" id="1121352.GCA_000620925_01719"/>
<feature type="compositionally biased region" description="Low complexity" evidence="7">
    <location>
        <begin position="31"/>
        <end position="43"/>
    </location>
</feature>
<dbReference type="PANTHER" id="PTHR38439">
    <property type="entry name" value="AURACYANIN-B"/>
    <property type="match status" value="1"/>
</dbReference>
<reference evidence="9 10" key="1">
    <citation type="submission" date="2018-11" db="EMBL/GenBank/DDBJ databases">
        <title>Genomes From Bacteria Associated with the Canine Oral Cavity: a Test Case for Automated Genome-Based Taxonomic Assignment.</title>
        <authorList>
            <person name="Coil D.A."/>
            <person name="Jospin G."/>
            <person name="Darling A.E."/>
            <person name="Wallis C."/>
            <person name="Davis I.J."/>
            <person name="Harris S."/>
            <person name="Eisen J.A."/>
            <person name="Holcombe L.J."/>
            <person name="O'Flynn C."/>
        </authorList>
    </citation>
    <scope>NUCLEOTIDE SEQUENCE [LARGE SCALE GENOMIC DNA]</scope>
    <source>
        <strain evidence="9 10">COT-280</strain>
    </source>
</reference>
<dbReference type="GO" id="GO:0009279">
    <property type="term" value="C:cell outer membrane"/>
    <property type="evidence" value="ECO:0007669"/>
    <property type="project" value="UniProtKB-SubCell"/>
</dbReference>
<evidence type="ECO:0000256" key="1">
    <source>
        <dbReference type="ARBA" id="ARBA00004459"/>
    </source>
</evidence>
<keyword evidence="6" id="KW-0732">Signal</keyword>
<dbReference type="GO" id="GO:0005507">
    <property type="term" value="F:copper ion binding"/>
    <property type="evidence" value="ECO:0007669"/>
    <property type="project" value="UniProtKB-UniRule"/>
</dbReference>
<comment type="caution">
    <text evidence="9">The sequence shown here is derived from an EMBL/GenBank/DDBJ whole genome shotgun (WGS) entry which is preliminary data.</text>
</comment>
<dbReference type="NCBIfam" id="TIGR02695">
    <property type="entry name" value="azurin"/>
    <property type="match status" value="1"/>
</dbReference>
<evidence type="ECO:0000313" key="9">
    <source>
        <dbReference type="EMBL" id="RRD88896.1"/>
    </source>
</evidence>
<keyword evidence="3 6" id="KW-0479">Metal-binding</keyword>